<evidence type="ECO:0000256" key="11">
    <source>
        <dbReference type="ARBA" id="ARBA00022989"/>
    </source>
</evidence>
<comment type="caution">
    <text evidence="18">The sequence shown here is derived from an EMBL/GenBank/DDBJ whole genome shotgun (WGS) entry which is preliminary data.</text>
</comment>
<feature type="binding site" description="axial binding residue" evidence="15">
    <location>
        <position position="38"/>
    </location>
    <ligand>
        <name>a bacteriochlorophyll</name>
        <dbReference type="ChEBI" id="CHEBI:38201"/>
    </ligand>
    <ligandPart>
        <name>Mg</name>
        <dbReference type="ChEBI" id="CHEBI:25107"/>
    </ligandPart>
</feature>
<feature type="transmembrane region" description="Helical" evidence="16">
    <location>
        <begin position="21"/>
        <end position="44"/>
    </location>
</feature>
<name>A0A839H751_9GAMM</name>
<gene>
    <name evidence="18" type="ORF">HUK38_03170</name>
</gene>
<evidence type="ECO:0000256" key="3">
    <source>
        <dbReference type="ARBA" id="ARBA00011052"/>
    </source>
</evidence>
<reference evidence="18 19" key="1">
    <citation type="journal article" date="2020" name="Arch. Microbiol.">
        <title>The genome sequence of the giant phototrophic gammaproteobacterium Thiospirillum jenense gives insight into its physiological properties and phylogenetic relationships.</title>
        <authorList>
            <person name="Imhoff J.F."/>
            <person name="Meyer T.E."/>
            <person name="Kyndt J.A."/>
        </authorList>
    </citation>
    <scope>NUCLEOTIDE SEQUENCE [LARGE SCALE GENOMIC DNA]</scope>
    <source>
        <strain evidence="18 19">DSM 216</strain>
    </source>
</reference>
<keyword evidence="5" id="KW-0148">Chlorophyll</keyword>
<sequence length="48" mass="5507">MAENKATMSGLTDAEAKEFHAIFVSSMTSFFGIVIFAHLLAWFWRPWL</sequence>
<dbReference type="InterPro" id="IPR023624">
    <property type="entry name" value="Antenna_beta_dom_sf"/>
</dbReference>
<evidence type="ECO:0000256" key="4">
    <source>
        <dbReference type="ARBA" id="ARBA00022475"/>
    </source>
</evidence>
<protein>
    <submittedName>
        <fullName evidence="18">Light-harvesting protein</fullName>
    </submittedName>
</protein>
<dbReference type="InterPro" id="IPR002362">
    <property type="entry name" value="LHB-1/5"/>
</dbReference>
<dbReference type="GO" id="GO:0042314">
    <property type="term" value="F:bacteriochlorophyll binding"/>
    <property type="evidence" value="ECO:0007669"/>
    <property type="project" value="UniProtKB-KW"/>
</dbReference>
<comment type="similarity">
    <text evidence="3">Belongs to the antenna complex beta subunit family.</text>
</comment>
<evidence type="ECO:0000256" key="5">
    <source>
        <dbReference type="ARBA" id="ARBA00022494"/>
    </source>
</evidence>
<dbReference type="Proteomes" id="UP000548632">
    <property type="component" value="Unassembled WGS sequence"/>
</dbReference>
<feature type="binding site" description="axial binding residue" evidence="15">
    <location>
        <position position="20"/>
    </location>
    <ligand>
        <name>a bacteriochlorophyll</name>
        <dbReference type="ChEBI" id="CHEBI:38201"/>
    </ligand>
    <ligandPart>
        <name>Mg</name>
        <dbReference type="ChEBI" id="CHEBI:25107"/>
    </ligandPart>
</feature>
<evidence type="ECO:0000256" key="9">
    <source>
        <dbReference type="ARBA" id="ARBA00022842"/>
    </source>
</evidence>
<comment type="subcellular location">
    <subcellularLocation>
        <location evidence="2">Cell inner membrane</location>
        <topology evidence="2">Single-pass type II membrane protein</topology>
    </subcellularLocation>
</comment>
<evidence type="ECO:0000256" key="10">
    <source>
        <dbReference type="ARBA" id="ARBA00022956"/>
    </source>
</evidence>
<feature type="domain" description="Antenna complex alpha/beta subunit" evidence="17">
    <location>
        <begin position="13"/>
        <end position="48"/>
    </location>
</feature>
<keyword evidence="4" id="KW-1003">Cell membrane</keyword>
<keyword evidence="19" id="KW-1185">Reference proteome</keyword>
<organism evidence="18 19">
    <name type="scientific">Thiospirillum jenense</name>
    <dbReference type="NCBI Taxonomy" id="1653858"/>
    <lineage>
        <taxon>Bacteria</taxon>
        <taxon>Pseudomonadati</taxon>
        <taxon>Pseudomonadota</taxon>
        <taxon>Gammaproteobacteria</taxon>
        <taxon>Chromatiales</taxon>
        <taxon>Chromatiaceae</taxon>
        <taxon>Thiospirillum</taxon>
    </lineage>
</organism>
<keyword evidence="13 16" id="KW-0472">Membrane</keyword>
<keyword evidence="10" id="KW-0076">Bacteriochlorophyll</keyword>
<dbReference type="InterPro" id="IPR035889">
    <property type="entry name" value="Light-harvesting_complex"/>
</dbReference>
<dbReference type="InterPro" id="IPR000066">
    <property type="entry name" value="Antenna_a/b"/>
</dbReference>
<dbReference type="GO" id="GO:0030077">
    <property type="term" value="C:plasma membrane light-harvesting complex"/>
    <property type="evidence" value="ECO:0007669"/>
    <property type="project" value="InterPro"/>
</dbReference>
<evidence type="ECO:0000256" key="1">
    <source>
        <dbReference type="ARBA" id="ARBA00002455"/>
    </source>
</evidence>
<dbReference type="NCBIfam" id="NF040862">
    <property type="entry name" value="pufB_517_ASD"/>
    <property type="match status" value="1"/>
</dbReference>
<dbReference type="Gene3D" id="1.20.5.250">
    <property type="match status" value="1"/>
</dbReference>
<keyword evidence="9 15" id="KW-0460">Magnesium</keyword>
<keyword evidence="8 15" id="KW-0479">Metal-binding</keyword>
<dbReference type="GO" id="GO:0005886">
    <property type="term" value="C:plasma membrane"/>
    <property type="evidence" value="ECO:0007669"/>
    <property type="project" value="UniProtKB-SubCell"/>
</dbReference>
<evidence type="ECO:0000256" key="12">
    <source>
        <dbReference type="ARBA" id="ARBA00022991"/>
    </source>
</evidence>
<proteinExistence type="inferred from homology"/>
<keyword evidence="12" id="KW-0157">Chromophore</keyword>
<dbReference type="Pfam" id="PF00556">
    <property type="entry name" value="LHC"/>
    <property type="match status" value="1"/>
</dbReference>
<dbReference type="GO" id="GO:0046872">
    <property type="term" value="F:metal ion binding"/>
    <property type="evidence" value="ECO:0007669"/>
    <property type="project" value="UniProtKB-KW"/>
</dbReference>
<dbReference type="SUPFAM" id="SSF56918">
    <property type="entry name" value="Light-harvesting complex subunits"/>
    <property type="match status" value="1"/>
</dbReference>
<dbReference type="RefSeq" id="WP_182582411.1">
    <property type="nucleotide sequence ID" value="NZ_JABVCQ010000005.1"/>
</dbReference>
<dbReference type="PRINTS" id="PR00674">
    <property type="entry name" value="LIGHTHARVSTB"/>
</dbReference>
<keyword evidence="14" id="KW-0437">Light-harvesting polypeptide</keyword>
<evidence type="ECO:0000313" key="19">
    <source>
        <dbReference type="Proteomes" id="UP000548632"/>
    </source>
</evidence>
<dbReference type="GO" id="GO:0019684">
    <property type="term" value="P:photosynthesis, light reaction"/>
    <property type="evidence" value="ECO:0007669"/>
    <property type="project" value="InterPro"/>
</dbReference>
<evidence type="ECO:0000313" key="18">
    <source>
        <dbReference type="EMBL" id="MBB1125231.1"/>
    </source>
</evidence>
<evidence type="ECO:0000259" key="17">
    <source>
        <dbReference type="Pfam" id="PF00556"/>
    </source>
</evidence>
<evidence type="ECO:0000256" key="7">
    <source>
        <dbReference type="ARBA" id="ARBA00022692"/>
    </source>
</evidence>
<evidence type="ECO:0000256" key="8">
    <source>
        <dbReference type="ARBA" id="ARBA00022723"/>
    </source>
</evidence>
<evidence type="ECO:0000256" key="6">
    <source>
        <dbReference type="ARBA" id="ARBA00022549"/>
    </source>
</evidence>
<evidence type="ECO:0000256" key="15">
    <source>
        <dbReference type="PIRSR" id="PIRSR002900-1"/>
    </source>
</evidence>
<comment type="function">
    <text evidence="1">Antenna complexes are light-harvesting systems, which transfer the excitation energy to the reaction centers.</text>
</comment>
<keyword evidence="7 16" id="KW-0812">Transmembrane</keyword>
<keyword evidence="6" id="KW-0042">Antenna complex</keyword>
<keyword evidence="11 16" id="KW-1133">Transmembrane helix</keyword>
<evidence type="ECO:0000256" key="16">
    <source>
        <dbReference type="SAM" id="Phobius"/>
    </source>
</evidence>
<evidence type="ECO:0000256" key="2">
    <source>
        <dbReference type="ARBA" id="ARBA00004249"/>
    </source>
</evidence>
<evidence type="ECO:0000256" key="14">
    <source>
        <dbReference type="ARBA" id="ARBA00023243"/>
    </source>
</evidence>
<dbReference type="PIRSF" id="PIRSF002900">
    <property type="entry name" value="Antenna_beta"/>
    <property type="match status" value="1"/>
</dbReference>
<accession>A0A839H751</accession>
<dbReference type="EMBL" id="JABVCQ010000005">
    <property type="protein sequence ID" value="MBB1125231.1"/>
    <property type="molecule type" value="Genomic_DNA"/>
</dbReference>
<dbReference type="AlphaFoldDB" id="A0A839H751"/>
<evidence type="ECO:0000256" key="13">
    <source>
        <dbReference type="ARBA" id="ARBA00023136"/>
    </source>
</evidence>